<dbReference type="Pfam" id="PF22666">
    <property type="entry name" value="Glyco_hydro_2_N2"/>
    <property type="match status" value="1"/>
</dbReference>
<evidence type="ECO:0000313" key="15">
    <source>
        <dbReference type="Proteomes" id="UP000050794"/>
    </source>
</evidence>
<dbReference type="InterPro" id="IPR054593">
    <property type="entry name" value="Beta-mannosidase-like_N2"/>
</dbReference>
<keyword evidence="8" id="KW-0458">Lysosome</keyword>
<comment type="similarity">
    <text evidence="3">Belongs to the glycosyl hydrolase 2 family.</text>
</comment>
<keyword evidence="9" id="KW-0326">Glycosidase</keyword>
<dbReference type="GO" id="GO:0004567">
    <property type="term" value="F:beta-mannosidase activity"/>
    <property type="evidence" value="ECO:0007669"/>
    <property type="project" value="UniProtKB-EC"/>
</dbReference>
<dbReference type="SUPFAM" id="SSF49303">
    <property type="entry name" value="beta-Galactosidase/glucuronidase domain"/>
    <property type="match status" value="1"/>
</dbReference>
<name>A0A183UHC5_TOXCA</name>
<evidence type="ECO:0000313" key="14">
    <source>
        <dbReference type="EMBL" id="VDM39216.1"/>
    </source>
</evidence>
<evidence type="ECO:0000256" key="6">
    <source>
        <dbReference type="ARBA" id="ARBA00022801"/>
    </source>
</evidence>
<evidence type="ECO:0000259" key="13">
    <source>
        <dbReference type="Pfam" id="PF22666"/>
    </source>
</evidence>
<evidence type="ECO:0000256" key="10">
    <source>
        <dbReference type="ARBA" id="ARBA00033445"/>
    </source>
</evidence>
<evidence type="ECO:0000256" key="8">
    <source>
        <dbReference type="ARBA" id="ARBA00023228"/>
    </source>
</evidence>
<evidence type="ECO:0000256" key="9">
    <source>
        <dbReference type="ARBA" id="ARBA00023295"/>
    </source>
</evidence>
<dbReference type="GO" id="GO:0005764">
    <property type="term" value="C:lysosome"/>
    <property type="evidence" value="ECO:0007669"/>
    <property type="project" value="UniProtKB-SubCell"/>
</dbReference>
<gene>
    <name evidence="14" type="ORF">TCNE_LOCUS7895</name>
</gene>
<comment type="catalytic activity">
    <reaction evidence="1">
        <text>Hydrolysis of terminal, non-reducing beta-D-mannose residues in beta-D-mannosides.</text>
        <dbReference type="EC" id="3.2.1.25"/>
    </reaction>
</comment>
<dbReference type="SUPFAM" id="SSF51445">
    <property type="entry name" value="(Trans)glycosidases"/>
    <property type="match status" value="1"/>
</dbReference>
<dbReference type="InterPro" id="IPR041625">
    <property type="entry name" value="Beta-mannosidase_Ig"/>
</dbReference>
<keyword evidence="5 11" id="KW-0732">Signal</keyword>
<dbReference type="EC" id="3.2.1.25" evidence="4"/>
<evidence type="ECO:0000256" key="3">
    <source>
        <dbReference type="ARBA" id="ARBA00007401"/>
    </source>
</evidence>
<dbReference type="InterPro" id="IPR008979">
    <property type="entry name" value="Galactose-bd-like_sf"/>
</dbReference>
<reference evidence="14 15" key="2">
    <citation type="submission" date="2018-11" db="EMBL/GenBank/DDBJ databases">
        <authorList>
            <consortium name="Pathogen Informatics"/>
        </authorList>
    </citation>
    <scope>NUCLEOTIDE SEQUENCE [LARGE SCALE GENOMIC DNA]</scope>
</reference>
<keyword evidence="7" id="KW-0325">Glycoprotein</keyword>
<evidence type="ECO:0000256" key="7">
    <source>
        <dbReference type="ARBA" id="ARBA00023180"/>
    </source>
</evidence>
<dbReference type="Gene3D" id="2.60.120.260">
    <property type="entry name" value="Galactose-binding domain-like"/>
    <property type="match status" value="1"/>
</dbReference>
<evidence type="ECO:0000256" key="11">
    <source>
        <dbReference type="SAM" id="SignalP"/>
    </source>
</evidence>
<evidence type="ECO:0000256" key="5">
    <source>
        <dbReference type="ARBA" id="ARBA00022729"/>
    </source>
</evidence>
<protein>
    <recommendedName>
        <fullName evidence="4">beta-mannosidase</fullName>
        <ecNumber evidence="4">3.2.1.25</ecNumber>
    </recommendedName>
    <alternativeName>
        <fullName evidence="10">Mannanase</fullName>
    </alternativeName>
</protein>
<dbReference type="FunFam" id="2.60.120.260:FF:000060">
    <property type="entry name" value="Probable beta-mannosidase"/>
    <property type="match status" value="1"/>
</dbReference>
<dbReference type="InterPro" id="IPR036156">
    <property type="entry name" value="Beta-gal/glucu_dom_sf"/>
</dbReference>
<accession>A0A183UHC5</accession>
<dbReference type="PANTHER" id="PTHR43730:SF1">
    <property type="entry name" value="BETA-MANNOSIDASE"/>
    <property type="match status" value="1"/>
</dbReference>
<dbReference type="PANTHER" id="PTHR43730">
    <property type="entry name" value="BETA-MANNOSIDASE"/>
    <property type="match status" value="1"/>
</dbReference>
<reference evidence="16" key="1">
    <citation type="submission" date="2016-06" db="UniProtKB">
        <authorList>
            <consortium name="WormBaseParasite"/>
        </authorList>
    </citation>
    <scope>IDENTIFICATION</scope>
</reference>
<dbReference type="InterPro" id="IPR017853">
    <property type="entry name" value="GH"/>
</dbReference>
<feature type="chain" id="PRO_5044553193" description="beta-mannosidase" evidence="11">
    <location>
        <begin position="19"/>
        <end position="883"/>
    </location>
</feature>
<evidence type="ECO:0000259" key="12">
    <source>
        <dbReference type="Pfam" id="PF17753"/>
    </source>
</evidence>
<feature type="domain" description="Beta-mannosidase-like galactose-binding" evidence="13">
    <location>
        <begin position="36"/>
        <end position="213"/>
    </location>
</feature>
<dbReference type="GO" id="GO:0006516">
    <property type="term" value="P:glycoprotein catabolic process"/>
    <property type="evidence" value="ECO:0007669"/>
    <property type="project" value="TreeGrafter"/>
</dbReference>
<feature type="domain" description="Beta-mannosidase Ig-fold" evidence="12">
    <location>
        <begin position="804"/>
        <end position="874"/>
    </location>
</feature>
<proteinExistence type="inferred from homology"/>
<sequence length="883" mass="101600">MLLAVVFLIAVGLLRVYTYRNENSTNAHLDLSANSWMFRARNGSISGKAMVPGDIFTDLFRSRLIPEPLSSNNDQRLRWVAVTEWIYETTFHLDKTWAKYKCIVLNIQGLDTVAIVYLNGAQVVRTHNQFLSYLIPLEIWRLGDNNLTIQFESPVHYSTKRADNYHARTHHDVPPTCPPEVYHGECHANFIRKIQASFSWDWGPAFPTVGIWQPISLEGINTVLFERISATIKAEGENFLVSVELNLFSAIKSNDLQGSISIPELSMWASFKDRLIGLRMNRVFVHLSVPSKSVELWWPKGYGDQRLYLLEASVTLNGEYVRAKPIKIGFRTIDLLQDLVDFENPDKGRNFFFKINNIPIFLKGSNWIPISSFPAQNHSARMEFLLKSTIGANMNTLRVWGGGRYESDTFYEMADEMGILIWHDLMFACALYPTDATFLNTVRKEVTAQIRRLRHHASILLWAANNENELGIQAGWWPTANYPKDAMVKDYIKLYKDTIEPIVLQLDDSRPFLLSSPSNGIETEKQGGIAMNPGDPKYGDIHFYNEFVDLWKDHVYQIPRCATEYGVQSFPRKETLLHYLNQSEWYYTSRELIARQHHPGGVFSLITMIFSHFPIPAECSPHGTVDLHECTFLNSSTFLDRFVFYTQMHQAIAYQTQTEHYRRWRGILNEDGEGNTMCALYWQLNDVWAAPTWSSIDYDLSWKPAHYFAKRFFDNIIVSMVKCILSAELRLRDQICLGLRKPDDLLPSPIKKVIKSDEEFIMRGRLMRSDGFQIGYDSVLHPDQIYKMDVSVLGNVTIKSFKQIDRSTYELQLVADRIAPLVWLQLTADVLGWFSDNAFTMTHPTVTLTLHVEYNPQMRSLTVQDIKVCSFRDCGSANAHSMV</sequence>
<organism evidence="15 16">
    <name type="scientific">Toxocara canis</name>
    <name type="common">Canine roundworm</name>
    <dbReference type="NCBI Taxonomy" id="6265"/>
    <lineage>
        <taxon>Eukaryota</taxon>
        <taxon>Metazoa</taxon>
        <taxon>Ecdysozoa</taxon>
        <taxon>Nematoda</taxon>
        <taxon>Chromadorea</taxon>
        <taxon>Rhabditida</taxon>
        <taxon>Spirurina</taxon>
        <taxon>Ascaridomorpha</taxon>
        <taxon>Ascaridoidea</taxon>
        <taxon>Toxocaridae</taxon>
        <taxon>Toxocara</taxon>
    </lineage>
</organism>
<dbReference type="EMBL" id="UYWY01019780">
    <property type="protein sequence ID" value="VDM39216.1"/>
    <property type="molecule type" value="Genomic_DNA"/>
</dbReference>
<dbReference type="WBParaSite" id="TCNE_0000789501-mRNA-1">
    <property type="protein sequence ID" value="TCNE_0000789501-mRNA-1"/>
    <property type="gene ID" value="TCNE_0000789501"/>
</dbReference>
<evidence type="ECO:0000256" key="4">
    <source>
        <dbReference type="ARBA" id="ARBA00012754"/>
    </source>
</evidence>
<keyword evidence="15" id="KW-1185">Reference proteome</keyword>
<dbReference type="Gene3D" id="3.20.20.80">
    <property type="entry name" value="Glycosidases"/>
    <property type="match status" value="1"/>
</dbReference>
<keyword evidence="6" id="KW-0378">Hydrolase</keyword>
<dbReference type="Pfam" id="PF17753">
    <property type="entry name" value="Ig_mannosidase"/>
    <property type="match status" value="1"/>
</dbReference>
<feature type="signal peptide" evidence="11">
    <location>
        <begin position="1"/>
        <end position="18"/>
    </location>
</feature>
<dbReference type="FunFam" id="3.20.20.80:FF:000035">
    <property type="entry name" value="Mannosidase beta"/>
    <property type="match status" value="1"/>
</dbReference>
<dbReference type="SUPFAM" id="SSF49785">
    <property type="entry name" value="Galactose-binding domain-like"/>
    <property type="match status" value="1"/>
</dbReference>
<dbReference type="InterPro" id="IPR013783">
    <property type="entry name" value="Ig-like_fold"/>
</dbReference>
<evidence type="ECO:0000256" key="2">
    <source>
        <dbReference type="ARBA" id="ARBA00004371"/>
    </source>
</evidence>
<dbReference type="InterPro" id="IPR050887">
    <property type="entry name" value="Beta-mannosidase_GH2"/>
</dbReference>
<evidence type="ECO:0000256" key="1">
    <source>
        <dbReference type="ARBA" id="ARBA00000829"/>
    </source>
</evidence>
<dbReference type="AlphaFoldDB" id="A0A183UHC5"/>
<dbReference type="Proteomes" id="UP000050794">
    <property type="component" value="Unassembled WGS sequence"/>
</dbReference>
<dbReference type="Gene3D" id="2.60.40.10">
    <property type="entry name" value="Immunoglobulins"/>
    <property type="match status" value="2"/>
</dbReference>
<evidence type="ECO:0000313" key="16">
    <source>
        <dbReference type="WBParaSite" id="TCNE_0000789501-mRNA-1"/>
    </source>
</evidence>
<comment type="subcellular location">
    <subcellularLocation>
        <location evidence="2">Lysosome</location>
    </subcellularLocation>
</comment>